<evidence type="ECO:0000313" key="2">
    <source>
        <dbReference type="EMBL" id="GAJ12951.1"/>
    </source>
</evidence>
<organism evidence="2">
    <name type="scientific">marine sediment metagenome</name>
    <dbReference type="NCBI Taxonomy" id="412755"/>
    <lineage>
        <taxon>unclassified sequences</taxon>
        <taxon>metagenomes</taxon>
        <taxon>ecological metagenomes</taxon>
    </lineage>
</organism>
<comment type="caution">
    <text evidence="2">The sequence shown here is derived from an EMBL/GenBank/DDBJ whole genome shotgun (WGS) entry which is preliminary data.</text>
</comment>
<dbReference type="AlphaFoldDB" id="X1VF66"/>
<gene>
    <name evidence="2" type="ORF">S12H4_49537</name>
</gene>
<proteinExistence type="predicted"/>
<reference evidence="2" key="1">
    <citation type="journal article" date="2014" name="Front. Microbiol.">
        <title>High frequency of phylogenetically diverse reductive dehalogenase-homologous genes in deep subseafloor sedimentary metagenomes.</title>
        <authorList>
            <person name="Kawai M."/>
            <person name="Futagami T."/>
            <person name="Toyoda A."/>
            <person name="Takaki Y."/>
            <person name="Nishi S."/>
            <person name="Hori S."/>
            <person name="Arai W."/>
            <person name="Tsubouchi T."/>
            <person name="Morono Y."/>
            <person name="Uchiyama I."/>
            <person name="Ito T."/>
            <person name="Fujiyama A."/>
            <person name="Inagaki F."/>
            <person name="Takami H."/>
        </authorList>
    </citation>
    <scope>NUCLEOTIDE SEQUENCE</scope>
    <source>
        <strain evidence="2">Expedition CK06-06</strain>
    </source>
</reference>
<dbReference type="PANTHER" id="PTHR28004">
    <property type="entry name" value="ZGC:162816-RELATED"/>
    <property type="match status" value="1"/>
</dbReference>
<dbReference type="SMART" id="SM01119">
    <property type="entry name" value="D-ser_dehydrat"/>
    <property type="match status" value="1"/>
</dbReference>
<protein>
    <recommendedName>
        <fullName evidence="1">D-serine dehydratase-like domain-containing protein</fullName>
    </recommendedName>
</protein>
<dbReference type="EMBL" id="BARW01031089">
    <property type="protein sequence ID" value="GAJ12951.1"/>
    <property type="molecule type" value="Genomic_DNA"/>
</dbReference>
<feature type="non-terminal residue" evidence="2">
    <location>
        <position position="1"/>
    </location>
</feature>
<dbReference type="InterPro" id="IPR026956">
    <property type="entry name" value="D-ser_dehydrat-like_dom"/>
</dbReference>
<dbReference type="InterPro" id="IPR042208">
    <property type="entry name" value="D-ser_dehydrat-like_sf"/>
</dbReference>
<feature type="domain" description="D-serine dehydratase-like" evidence="1">
    <location>
        <begin position="40"/>
        <end position="147"/>
    </location>
</feature>
<dbReference type="GO" id="GO:0036088">
    <property type="term" value="P:D-serine catabolic process"/>
    <property type="evidence" value="ECO:0007669"/>
    <property type="project" value="TreeGrafter"/>
</dbReference>
<dbReference type="InterPro" id="IPR051466">
    <property type="entry name" value="D-amino_acid_metab_enzyme"/>
</dbReference>
<dbReference type="Pfam" id="PF14031">
    <property type="entry name" value="D-ser_dehydrat"/>
    <property type="match status" value="1"/>
</dbReference>
<dbReference type="GO" id="GO:0008721">
    <property type="term" value="F:D-serine ammonia-lyase activity"/>
    <property type="evidence" value="ECO:0007669"/>
    <property type="project" value="TreeGrafter"/>
</dbReference>
<dbReference type="Gene3D" id="2.40.37.20">
    <property type="entry name" value="D-serine dehydratase-like domain"/>
    <property type="match status" value="1"/>
</dbReference>
<accession>X1VF66</accession>
<sequence>TPTMSVVQNLEGVQEMRPGNYVFHDLTQVALGSCGLGDCAVSVLATVVSHQPESSHIVVDAGALALSHDPGPVQLDKVPGKGAVITETTPLAVHPSLRVVSLSQEHGIIQGTGPEDLAGLGVGSRVRILPNHACLAVALFDEYAVVKGEEVVDRWKIWRARG</sequence>
<name>X1VF66_9ZZZZ</name>
<dbReference type="PANTHER" id="PTHR28004:SF2">
    <property type="entry name" value="D-SERINE DEHYDRATASE"/>
    <property type="match status" value="1"/>
</dbReference>
<evidence type="ECO:0000259" key="1">
    <source>
        <dbReference type="SMART" id="SM01119"/>
    </source>
</evidence>